<comment type="caution">
    <text evidence="7">The sequence shown here is derived from an EMBL/GenBank/DDBJ whole genome shotgun (WGS) entry which is preliminary data.</text>
</comment>
<dbReference type="GO" id="GO:0030983">
    <property type="term" value="F:mismatched DNA binding"/>
    <property type="evidence" value="ECO:0007669"/>
    <property type="project" value="InterPro"/>
</dbReference>
<feature type="region of interest" description="Disordered" evidence="5">
    <location>
        <begin position="668"/>
        <end position="689"/>
    </location>
</feature>
<feature type="compositionally biased region" description="Basic and acidic residues" evidence="5">
    <location>
        <begin position="353"/>
        <end position="364"/>
    </location>
</feature>
<dbReference type="PROSITE" id="PS00486">
    <property type="entry name" value="DNA_MISMATCH_REPAIR_2"/>
    <property type="match status" value="1"/>
</dbReference>
<dbReference type="InterPro" id="IPR036187">
    <property type="entry name" value="DNA_mismatch_repair_MutS_sf"/>
</dbReference>
<evidence type="ECO:0000256" key="5">
    <source>
        <dbReference type="SAM" id="MobiDB-lite"/>
    </source>
</evidence>
<dbReference type="GO" id="GO:0004519">
    <property type="term" value="F:endonuclease activity"/>
    <property type="evidence" value="ECO:0007669"/>
    <property type="project" value="UniProtKB-KW"/>
</dbReference>
<evidence type="ECO:0000259" key="6">
    <source>
        <dbReference type="PROSITE" id="PS00486"/>
    </source>
</evidence>
<dbReference type="PANTHER" id="PTHR48466">
    <property type="entry name" value="OS10G0509000 PROTEIN-RELATED"/>
    <property type="match status" value="1"/>
</dbReference>
<name>A0A2V0PMU6_9CHLO</name>
<protein>
    <submittedName>
        <fullName evidence="7">Endonuclease</fullName>
    </submittedName>
</protein>
<dbReference type="InterPro" id="IPR045076">
    <property type="entry name" value="MutS"/>
</dbReference>
<dbReference type="GO" id="GO:0016887">
    <property type="term" value="F:ATP hydrolysis activity"/>
    <property type="evidence" value="ECO:0007669"/>
    <property type="project" value="InterPro"/>
</dbReference>
<feature type="coiled-coil region" evidence="4">
    <location>
        <begin position="569"/>
        <end position="610"/>
    </location>
</feature>
<dbReference type="InterPro" id="IPR000432">
    <property type="entry name" value="DNA_mismatch_repair_MutS_C"/>
</dbReference>
<dbReference type="FunCoup" id="A0A2V0PMU6">
    <property type="interactions" value="93"/>
</dbReference>
<keyword evidence="3" id="KW-0238">DNA-binding</keyword>
<dbReference type="SUPFAM" id="SSF52540">
    <property type="entry name" value="P-loop containing nucleoside triphosphate hydrolases"/>
    <property type="match status" value="1"/>
</dbReference>
<dbReference type="InterPro" id="IPR005747">
    <property type="entry name" value="MutS2"/>
</dbReference>
<sequence>MAAEAALSGLRLGASQAESELLLQQTEEAGAASLPIEGVLDLRPAIEAAAAGSVLNAKQLEGVAASLEAALQLRAAACIPAAGASDGPQAQAQEGTAEAAAVQGARFPALASLAEAIPAEEAATVAALRACIQGGSVTDRADAKLAATRAERTANLSALRELVTATARDLAARGAAESREPLLVRGRFCVGVRSNRRSELPKGSVKLGASTSGATVYMEPAGAVELNNRETELAGRERELEVAVLARLSAALGRRGPQLAALLAAVRELDLAAARAAHAAWMGGVRFEFVSRAHADTASPLHVPGLLHPLLLEAALPPLPRPPTADDRPFASDFAAVPTFWAQPPGGAGPSGSRERAGRPHPLDLRVPPAKSVVTITGPNTGGKTVTLKAAGLAALMAKAGLFLAVEAGSPAPRLCWFSSVLADIGDSQSLQQNLSTFSGHVRRLRRVLAAAGPSSLVLLDEVGSGTDPGEGAALARAVLDALAPRGGLTLATSHHAELKALPAEDARFANAAMGFDTASLAPTYELAWGAAGASNALDIAARLGFDGAVVADARALAASEEAARAAAAADMERVAASIEAQLADARARLERRRQIRAEAEERLAGLRTTERLLSGLRGTVARGPALVRQVVSKSVLELQLALAESRRGASDAAALSKRLDELEAALPPRLRPGGAGATGGGSGAADGGPALAVGDRVTVPKLGVFGEGTVVKVSGGTVTVDVKLPGLGRSRGSSKPVKVAADEVVRQDEARAAAAAAGAESGTGGRGAERTSAYAVLLSRVDDALAALEAGDGAVVNKSAAAGRPTV</sequence>
<dbReference type="Gene3D" id="3.40.50.300">
    <property type="entry name" value="P-loop containing nucleotide triphosphate hydrolases"/>
    <property type="match status" value="1"/>
</dbReference>
<keyword evidence="7" id="KW-0378">Hydrolase</keyword>
<feature type="compositionally biased region" description="Gly residues" evidence="5">
    <location>
        <begin position="674"/>
        <end position="687"/>
    </location>
</feature>
<proteinExistence type="predicted"/>
<dbReference type="GO" id="GO:0006298">
    <property type="term" value="P:mismatch repair"/>
    <property type="evidence" value="ECO:0007669"/>
    <property type="project" value="InterPro"/>
</dbReference>
<dbReference type="GO" id="GO:0045910">
    <property type="term" value="P:negative regulation of DNA recombination"/>
    <property type="evidence" value="ECO:0007669"/>
    <property type="project" value="InterPro"/>
</dbReference>
<organism evidence="7 8">
    <name type="scientific">Raphidocelis subcapitata</name>
    <dbReference type="NCBI Taxonomy" id="307507"/>
    <lineage>
        <taxon>Eukaryota</taxon>
        <taxon>Viridiplantae</taxon>
        <taxon>Chlorophyta</taxon>
        <taxon>core chlorophytes</taxon>
        <taxon>Chlorophyceae</taxon>
        <taxon>CS clade</taxon>
        <taxon>Sphaeropleales</taxon>
        <taxon>Selenastraceae</taxon>
        <taxon>Raphidocelis</taxon>
    </lineage>
</organism>
<evidence type="ECO:0000256" key="1">
    <source>
        <dbReference type="ARBA" id="ARBA00022741"/>
    </source>
</evidence>
<feature type="domain" description="DNA mismatch repair proteins mutS family" evidence="6">
    <location>
        <begin position="456"/>
        <end position="472"/>
    </location>
</feature>
<keyword evidence="7" id="KW-0540">Nuclease</keyword>
<keyword evidence="8" id="KW-1185">Reference proteome</keyword>
<dbReference type="AlphaFoldDB" id="A0A2V0PMU6"/>
<dbReference type="EMBL" id="BDRX01000133">
    <property type="protein sequence ID" value="GBF98707.1"/>
    <property type="molecule type" value="Genomic_DNA"/>
</dbReference>
<dbReference type="InParanoid" id="A0A2V0PMU6"/>
<dbReference type="SMART" id="SM00534">
    <property type="entry name" value="MUTSac"/>
    <property type="match status" value="1"/>
</dbReference>
<evidence type="ECO:0000256" key="4">
    <source>
        <dbReference type="SAM" id="Coils"/>
    </source>
</evidence>
<gene>
    <name evidence="7" type="ORF">Rsub_11256</name>
</gene>
<feature type="region of interest" description="Disordered" evidence="5">
    <location>
        <begin position="343"/>
        <end position="365"/>
    </location>
</feature>
<accession>A0A2V0PMU6</accession>
<keyword evidence="2" id="KW-0067">ATP-binding</keyword>
<evidence type="ECO:0000256" key="3">
    <source>
        <dbReference type="ARBA" id="ARBA00023125"/>
    </source>
</evidence>
<evidence type="ECO:0000256" key="2">
    <source>
        <dbReference type="ARBA" id="ARBA00022840"/>
    </source>
</evidence>
<dbReference type="Proteomes" id="UP000247498">
    <property type="component" value="Unassembled WGS sequence"/>
</dbReference>
<evidence type="ECO:0000313" key="8">
    <source>
        <dbReference type="Proteomes" id="UP000247498"/>
    </source>
</evidence>
<dbReference type="Pfam" id="PF00488">
    <property type="entry name" value="MutS_V"/>
    <property type="match status" value="1"/>
</dbReference>
<dbReference type="NCBIfam" id="TIGR01069">
    <property type="entry name" value="mutS2"/>
    <property type="match status" value="1"/>
</dbReference>
<evidence type="ECO:0000313" key="7">
    <source>
        <dbReference type="EMBL" id="GBF98707.1"/>
    </source>
</evidence>
<dbReference type="OrthoDB" id="1924787at2759"/>
<keyword evidence="7" id="KW-0255">Endonuclease</keyword>
<dbReference type="InterPro" id="IPR027417">
    <property type="entry name" value="P-loop_NTPase"/>
</dbReference>
<keyword evidence="1" id="KW-0547">Nucleotide-binding</keyword>
<keyword evidence="4" id="KW-0175">Coiled coil</keyword>
<dbReference type="GO" id="GO:0005524">
    <property type="term" value="F:ATP binding"/>
    <property type="evidence" value="ECO:0007669"/>
    <property type="project" value="UniProtKB-KW"/>
</dbReference>
<dbReference type="GO" id="GO:0140664">
    <property type="term" value="F:ATP-dependent DNA damage sensor activity"/>
    <property type="evidence" value="ECO:0007669"/>
    <property type="project" value="InterPro"/>
</dbReference>
<dbReference type="STRING" id="307507.A0A2V0PMU6"/>
<dbReference type="SUPFAM" id="SSF48334">
    <property type="entry name" value="DNA repair protein MutS, domain III"/>
    <property type="match status" value="1"/>
</dbReference>
<reference evidence="7 8" key="1">
    <citation type="journal article" date="2018" name="Sci. Rep.">
        <title>Raphidocelis subcapitata (=Pseudokirchneriella subcapitata) provides an insight into genome evolution and environmental adaptations in the Sphaeropleales.</title>
        <authorList>
            <person name="Suzuki S."/>
            <person name="Yamaguchi H."/>
            <person name="Nakajima N."/>
            <person name="Kawachi M."/>
        </authorList>
    </citation>
    <scope>NUCLEOTIDE SEQUENCE [LARGE SCALE GENOMIC DNA]</scope>
    <source>
        <strain evidence="7 8">NIES-35</strain>
    </source>
</reference>
<dbReference type="PANTHER" id="PTHR48466:SF2">
    <property type="entry name" value="OS10G0509000 PROTEIN"/>
    <property type="match status" value="1"/>
</dbReference>